<comment type="similarity">
    <text evidence="2">In the central section; belongs to the CRISPR-associated helicase Cas3 family.</text>
</comment>
<dbReference type="HOGENOM" id="CLU_013924_1_0_11"/>
<dbReference type="GO" id="GO:0005524">
    <property type="term" value="F:ATP binding"/>
    <property type="evidence" value="ECO:0007669"/>
    <property type="project" value="UniProtKB-KW"/>
</dbReference>
<evidence type="ECO:0000256" key="5">
    <source>
        <dbReference type="ARBA" id="ARBA00022741"/>
    </source>
</evidence>
<dbReference type="InterPro" id="IPR001650">
    <property type="entry name" value="Helicase_C-like"/>
</dbReference>
<evidence type="ECO:0000313" key="11">
    <source>
        <dbReference type="EMBL" id="ABD09411.1"/>
    </source>
</evidence>
<dbReference type="Pfam" id="PF22590">
    <property type="entry name" value="Cas3-like_C_2"/>
    <property type="match status" value="1"/>
</dbReference>
<dbReference type="EMBL" id="CP000249">
    <property type="protein sequence ID" value="ABD09411.1"/>
    <property type="molecule type" value="Genomic_DNA"/>
</dbReference>
<dbReference type="Gene3D" id="3.40.50.300">
    <property type="entry name" value="P-loop containing nucleotide triphosphate hydrolases"/>
    <property type="match status" value="2"/>
</dbReference>
<dbReference type="Gene3D" id="1.10.3210.30">
    <property type="match status" value="1"/>
</dbReference>
<evidence type="ECO:0000313" key="12">
    <source>
        <dbReference type="Proteomes" id="UP000001937"/>
    </source>
</evidence>
<dbReference type="InterPro" id="IPR006474">
    <property type="entry name" value="Helicase_Cas3_CRISPR-ass_core"/>
</dbReference>
<keyword evidence="3" id="KW-0540">Nuclease</keyword>
<evidence type="ECO:0000256" key="8">
    <source>
        <dbReference type="ARBA" id="ARBA00022840"/>
    </source>
</evidence>
<dbReference type="GO" id="GO:0046872">
    <property type="term" value="F:metal ion binding"/>
    <property type="evidence" value="ECO:0007669"/>
    <property type="project" value="UniProtKB-KW"/>
</dbReference>
<dbReference type="GO" id="GO:0003724">
    <property type="term" value="F:RNA helicase activity"/>
    <property type="evidence" value="ECO:0007669"/>
    <property type="project" value="TreeGrafter"/>
</dbReference>
<dbReference type="GO" id="GO:0003723">
    <property type="term" value="F:RNA binding"/>
    <property type="evidence" value="ECO:0007669"/>
    <property type="project" value="TreeGrafter"/>
</dbReference>
<dbReference type="Proteomes" id="UP000001937">
    <property type="component" value="Chromosome"/>
</dbReference>
<evidence type="ECO:0000256" key="3">
    <source>
        <dbReference type="ARBA" id="ARBA00022722"/>
    </source>
</evidence>
<dbReference type="RefSeq" id="WP_011434493.1">
    <property type="nucleotide sequence ID" value="NC_007777.1"/>
</dbReference>
<keyword evidence="6" id="KW-0378">Hydrolase</keyword>
<dbReference type="Pfam" id="PF18395">
    <property type="entry name" value="Cas3_C"/>
    <property type="match status" value="1"/>
</dbReference>
<dbReference type="KEGG" id="fra:Francci3_0017"/>
<dbReference type="InterPro" id="IPR027417">
    <property type="entry name" value="P-loop_NTPase"/>
</dbReference>
<comment type="similarity">
    <text evidence="1">In the N-terminal section; belongs to the CRISPR-associated nuclease Cas3-HD family.</text>
</comment>
<dbReference type="PROSITE" id="PS51643">
    <property type="entry name" value="HD_CAS3"/>
    <property type="match status" value="1"/>
</dbReference>
<dbReference type="InterPro" id="IPR006483">
    <property type="entry name" value="CRISPR-assoc_Cas3_HD"/>
</dbReference>
<dbReference type="SUPFAM" id="SSF52540">
    <property type="entry name" value="P-loop containing nucleoside triphosphate hydrolases"/>
    <property type="match status" value="1"/>
</dbReference>
<keyword evidence="9" id="KW-0051">Antiviral defense</keyword>
<dbReference type="InterPro" id="IPR050547">
    <property type="entry name" value="DEAD_box_RNA_helicases"/>
</dbReference>
<dbReference type="NCBIfam" id="TIGR01596">
    <property type="entry name" value="cas3_HD"/>
    <property type="match status" value="1"/>
</dbReference>
<evidence type="ECO:0000256" key="1">
    <source>
        <dbReference type="ARBA" id="ARBA00006847"/>
    </source>
</evidence>
<evidence type="ECO:0000256" key="7">
    <source>
        <dbReference type="ARBA" id="ARBA00022806"/>
    </source>
</evidence>
<gene>
    <name evidence="11" type="ordered locus">Francci3_0017</name>
</gene>
<keyword evidence="12" id="KW-1185">Reference proteome</keyword>
<accession>Q2JH31</accession>
<dbReference type="Pfam" id="PF18019">
    <property type="entry name" value="Cas3_HD"/>
    <property type="match status" value="1"/>
</dbReference>
<keyword evidence="4" id="KW-0479">Metal-binding</keyword>
<evidence type="ECO:0000256" key="9">
    <source>
        <dbReference type="ARBA" id="ARBA00023118"/>
    </source>
</evidence>
<proteinExistence type="inferred from homology"/>
<keyword evidence="8" id="KW-0067">ATP-binding</keyword>
<protein>
    <submittedName>
        <fullName evidence="11">CRISPR-associated helicase, Cas3 family</fullName>
    </submittedName>
</protein>
<dbReference type="InterPro" id="IPR054712">
    <property type="entry name" value="Cas3-like_dom"/>
</dbReference>
<feature type="domain" description="HD Cas3-type" evidence="10">
    <location>
        <begin position="29"/>
        <end position="222"/>
    </location>
</feature>
<evidence type="ECO:0000256" key="6">
    <source>
        <dbReference type="ARBA" id="ARBA00022801"/>
    </source>
</evidence>
<evidence type="ECO:0000256" key="4">
    <source>
        <dbReference type="ARBA" id="ARBA00022723"/>
    </source>
</evidence>
<reference evidence="11 12" key="1">
    <citation type="journal article" date="2007" name="Genome Res.">
        <title>Genome characteristics of facultatively symbiotic Frankia sp. strains reflect host range and host plant biogeography.</title>
        <authorList>
            <person name="Normand P."/>
            <person name="Lapierre P."/>
            <person name="Tisa L.S."/>
            <person name="Gogarten J.P."/>
            <person name="Alloisio N."/>
            <person name="Bagnarol E."/>
            <person name="Bassi C.A."/>
            <person name="Berry A.M."/>
            <person name="Bickhart D.M."/>
            <person name="Choisne N."/>
            <person name="Couloux A."/>
            <person name="Cournoyer B."/>
            <person name="Cruveiller S."/>
            <person name="Daubin V."/>
            <person name="Demange N."/>
            <person name="Francino M.P."/>
            <person name="Goltsman E."/>
            <person name="Huang Y."/>
            <person name="Kopp O.R."/>
            <person name="Labarre L."/>
            <person name="Lapidus A."/>
            <person name="Lavire C."/>
            <person name="Marechal J."/>
            <person name="Martinez M."/>
            <person name="Mastronunzio J.E."/>
            <person name="Mullin B.C."/>
            <person name="Niemann J."/>
            <person name="Pujic P."/>
            <person name="Rawnsley T."/>
            <person name="Rouy Z."/>
            <person name="Schenowitz C."/>
            <person name="Sellstedt A."/>
            <person name="Tavares F."/>
            <person name="Tomkins J.P."/>
            <person name="Vallenet D."/>
            <person name="Valverde C."/>
            <person name="Wall L.G."/>
            <person name="Wang Y."/>
            <person name="Medigue C."/>
            <person name="Benson D.R."/>
        </authorList>
    </citation>
    <scope>NUCLEOTIDE SEQUENCE [LARGE SCALE GENOMIC DNA]</scope>
    <source>
        <strain evidence="12">DSM 45818 / CECT 9043 / CcI3</strain>
    </source>
</reference>
<dbReference type="CDD" id="cd09641">
    <property type="entry name" value="Cas3''_I"/>
    <property type="match status" value="1"/>
</dbReference>
<dbReference type="PhylomeDB" id="Q2JH31"/>
<dbReference type="GO" id="GO:0016787">
    <property type="term" value="F:hydrolase activity"/>
    <property type="evidence" value="ECO:0007669"/>
    <property type="project" value="UniProtKB-KW"/>
</dbReference>
<evidence type="ECO:0000256" key="2">
    <source>
        <dbReference type="ARBA" id="ARBA00009046"/>
    </source>
</evidence>
<dbReference type="PANTHER" id="PTHR47963">
    <property type="entry name" value="DEAD-BOX ATP-DEPENDENT RNA HELICASE 47, MITOCHONDRIAL"/>
    <property type="match status" value="1"/>
</dbReference>
<keyword evidence="5" id="KW-0547">Nucleotide-binding</keyword>
<dbReference type="NCBIfam" id="TIGR01587">
    <property type="entry name" value="cas3_core"/>
    <property type="match status" value="1"/>
</dbReference>
<dbReference type="GO" id="GO:0004518">
    <property type="term" value="F:nuclease activity"/>
    <property type="evidence" value="ECO:0007669"/>
    <property type="project" value="UniProtKB-KW"/>
</dbReference>
<keyword evidence="7" id="KW-0347">Helicase</keyword>
<dbReference type="AlphaFoldDB" id="Q2JH31"/>
<dbReference type="eggNOG" id="COG1203">
    <property type="taxonomic scope" value="Bacteria"/>
</dbReference>
<dbReference type="STRING" id="106370.Francci3_0017"/>
<organism evidence="11 12">
    <name type="scientific">Frankia casuarinae (strain DSM 45818 / CECT 9043 / HFP020203 / CcI3)</name>
    <dbReference type="NCBI Taxonomy" id="106370"/>
    <lineage>
        <taxon>Bacteria</taxon>
        <taxon>Bacillati</taxon>
        <taxon>Actinomycetota</taxon>
        <taxon>Actinomycetes</taxon>
        <taxon>Frankiales</taxon>
        <taxon>Frankiaceae</taxon>
        <taxon>Frankia</taxon>
    </lineage>
</organism>
<dbReference type="GO" id="GO:0051607">
    <property type="term" value="P:defense response to virus"/>
    <property type="evidence" value="ECO:0007669"/>
    <property type="project" value="UniProtKB-KW"/>
</dbReference>
<dbReference type="InterPro" id="IPR038257">
    <property type="entry name" value="CRISPR-assoc_Cas3_HD_sf"/>
</dbReference>
<dbReference type="SMART" id="SM00490">
    <property type="entry name" value="HELICc"/>
    <property type="match status" value="1"/>
</dbReference>
<dbReference type="InterPro" id="IPR014001">
    <property type="entry name" value="Helicase_ATP-bd"/>
</dbReference>
<dbReference type="PANTHER" id="PTHR47963:SF9">
    <property type="entry name" value="CRISPR-ASSOCIATED ENDONUCLEASE_HELICASE CAS3"/>
    <property type="match status" value="1"/>
</dbReference>
<dbReference type="InterPro" id="IPR041372">
    <property type="entry name" value="Cas3_C"/>
</dbReference>
<name>Q2JH31_FRACC</name>
<dbReference type="SMART" id="SM00487">
    <property type="entry name" value="DEXDc"/>
    <property type="match status" value="1"/>
</dbReference>
<evidence type="ECO:0000259" key="10">
    <source>
        <dbReference type="PROSITE" id="PS51643"/>
    </source>
</evidence>
<sequence length="962" mass="103049">MGLSIISGMGVFMDDEFFGMIWGKSAEKAGGSMHLLLGHLLDTAAVGELVWDRFLASTIRDRLDDCSDGRGRSLFALLCGLHDVGKATPAFQMKDEGLAQRVRAAGLGWRGVTPQQGRQWHHARAGAVIVRKYLPQVGWSRPGCDWVWPLVAGHHGLIPDRGRLVHKPAVHGAGPWLDVQRAFVDRVAGDLNVDLASFSELRTPSRGGQLALSGMIIMADWVASDKEHFGGLSDLAEISMKGSRERAQRAWAQLGLRGGWRSDRPAPGNQSDLVHHRFGKPARPAQRAAVQAVREMPGPGLLILEAPMGEGKTEAALAAAEVLAGKVGADGVFVGMPTQATSDPMFSRVRGWLTAVDPEVPIGLLHGRARFNKEWAALRSQVRFVDVHDDLDEYGMADDFGTGTSGPGRRDAPLAGAAAAAEWFFGSKRGLLAAVTVGTVDHLLQAATRTKHVMLRHAGLAGRVVILDEVHAYDVYMAQFLFEALRWLADTGVPVIVLSATLPPVLRAQLAGAYLQGALQRPDVDLADLPRPTGYPSTTAVYMADGKPRFSVTSQSPWRESVPVAVEILAEPTDFAPVSIAAAVSAEVSEGGCALVVCNTVQRAQVVYAELRTTFGDDVVLLHSRFTAAERASRTEDVVDKLGPPGRENAQDRPARLVVVATQVAEQSFDVDVDILVTDLAPIDLLLQRVGRLHRHDRPTGQRPARLRDPKVIVSGLRLPDGAVPLWPAGSRAVYGDHLLLRSAALVAEAATGGGWSIPADVPGLVALGYGDEPLGPARWADAAAEARQEWEAKERRRRVNATGFLLSGEDGLGLTTLEGLHDKATAPLETEERLTAVVRDSDESVEVVLVRRGPAGYLTLAGRSLGHIGEVAVSDDAVLEEVVGATIRLPANKEITAAAHAELTPLAGWDGDSWLRRTRALILDDRMSAILGGRHLTYDNKLGLSLAPRPAADTRPAAGKG</sequence>